<organism evidence="1">
    <name type="scientific">Enterococcus faecium</name>
    <name type="common">Streptococcus faecium</name>
    <dbReference type="NCBI Taxonomy" id="1352"/>
    <lineage>
        <taxon>Bacteria</taxon>
        <taxon>Bacillati</taxon>
        <taxon>Bacillota</taxon>
        <taxon>Bacilli</taxon>
        <taxon>Lactobacillales</taxon>
        <taxon>Enterococcaceae</taxon>
        <taxon>Enterococcus</taxon>
    </lineage>
</organism>
<dbReference type="AlphaFoldDB" id="E3USI5"/>
<reference evidence="1" key="1">
    <citation type="journal article" date="2011" name="Int. J. Med. Microbiol.">
        <title>A multiresistance megaplasmid pLG1 bearing a hylEfm genomic island in hospital Enterococcus faecium isolates.</title>
        <authorList>
            <person name="Laverde Gomez J.A."/>
            <person name="van Schaik W."/>
            <person name="Freitas A.R."/>
            <person name="Coque T.M."/>
            <person name="Weaver K.E."/>
            <person name="Francia M.V."/>
            <person name="Witte W."/>
            <person name="Werner G."/>
        </authorList>
    </citation>
    <scope>NUCLEOTIDE SEQUENCE</scope>
    <source>
        <strain evidence="1">64/3xUW2774</strain>
        <plasmid evidence="1">pLG1</plasmid>
    </source>
</reference>
<geneLocation type="plasmid" evidence="1">
    <name>pLG1</name>
</geneLocation>
<evidence type="ECO:0000313" key="1">
    <source>
        <dbReference type="EMBL" id="ADO66812.1"/>
    </source>
</evidence>
<dbReference type="RefSeq" id="WP_032494907.1">
    <property type="nucleotide sequence ID" value="NZ_CAACXW010000004.1"/>
</dbReference>
<sequence>MKIAYDYPFKPLTPPKGFFKWCSSQITGYRWANKERTIVSTTRPEAPIISKRLTKASNLNRSERCYPFALVLSSKTRVEIQSFGIWVGIENGVETYEIARTNLECFCNDVHYQQHYFRNKWYGGLLNHGYMTGSYTNTQFYPNKWREKLAKNSPLKYCNLKDISWYHLAHAYKYRREIEFLKLIHADKFADDMLFSAMHVIRDRVRGKSIDYRTVNMKWLRKHKGILKNSTITFCEMRLKEAIRKCHGKPIAGIEEILTVEDLKRIPTCVGLTSFQKWAVAQDLDFGMYVDYLNMLDELGIGVDKENAMPKEFRAAHDEKAKLVGVKENKEYEKEFNERVLQLKGLEKRLGDVQIVAPKEMGEMLVEGQNLRHCVGGQYYIRRHAKGETTILFVRKADKLDEPYLTLEMRNHRIVQLRGKRNQAAPPEIEQIIEKWVKTAN</sequence>
<accession>E3USI5</accession>
<keyword evidence="1" id="KW-0614">Plasmid</keyword>
<dbReference type="EMBL" id="HM565176">
    <property type="protein sequence ID" value="ADO66812.1"/>
    <property type="molecule type" value="Genomic_DNA"/>
</dbReference>
<dbReference type="Pfam" id="PF14284">
    <property type="entry name" value="PcfJ"/>
    <property type="match status" value="1"/>
</dbReference>
<proteinExistence type="predicted"/>
<gene>
    <name evidence="1" type="ORF">pLG1-0112</name>
</gene>
<protein>
    <submittedName>
        <fullName evidence="1">Uncharacterized protein</fullName>
    </submittedName>
</protein>
<dbReference type="InterPro" id="IPR025586">
    <property type="entry name" value="PcfJ"/>
</dbReference>
<name>E3USI5_ENTFC</name>